<feature type="transmembrane region" description="Helical" evidence="1">
    <location>
        <begin position="350"/>
        <end position="368"/>
    </location>
</feature>
<dbReference type="AlphaFoldDB" id="A0A0J9C4L3"/>
<organism evidence="2 3">
    <name type="scientific">[Clostridium] citroniae WAL-19142</name>
    <dbReference type="NCBI Taxonomy" id="742734"/>
    <lineage>
        <taxon>Bacteria</taxon>
        <taxon>Bacillati</taxon>
        <taxon>Bacillota</taxon>
        <taxon>Clostridia</taxon>
        <taxon>Lachnospirales</taxon>
        <taxon>Lachnospiraceae</taxon>
        <taxon>Enterocloster</taxon>
    </lineage>
</organism>
<gene>
    <name evidence="2" type="ORF">HMPREF9470_02102</name>
</gene>
<evidence type="ECO:0000313" key="3">
    <source>
        <dbReference type="Proteomes" id="UP000037392"/>
    </source>
</evidence>
<feature type="transmembrane region" description="Helical" evidence="1">
    <location>
        <begin position="561"/>
        <end position="583"/>
    </location>
</feature>
<dbReference type="PATRIC" id="fig|742734.4.peg.2256"/>
<accession>A0A0J9C4L3</accession>
<feature type="transmembrane region" description="Helical" evidence="1">
    <location>
        <begin position="617"/>
        <end position="637"/>
    </location>
</feature>
<keyword evidence="1" id="KW-1133">Transmembrane helix</keyword>
<reference evidence="2 3" key="1">
    <citation type="submission" date="2011-04" db="EMBL/GenBank/DDBJ databases">
        <title>The Genome Sequence of Clostridium citroniae WAL-19142.</title>
        <authorList>
            <consortium name="The Broad Institute Genome Sequencing Platform"/>
            <person name="Earl A."/>
            <person name="Ward D."/>
            <person name="Feldgarden M."/>
            <person name="Gevers D."/>
            <person name="Warren Y.A."/>
            <person name="Tyrrell K.L."/>
            <person name="Citron D.M."/>
            <person name="Goldstein E.J."/>
            <person name="Daigneault M."/>
            <person name="Allen-Vercoe E."/>
            <person name="Young S.K."/>
            <person name="Zeng Q."/>
            <person name="Gargeya S."/>
            <person name="Fitzgerald M."/>
            <person name="Haas B."/>
            <person name="Abouelleil A."/>
            <person name="Alvarado L."/>
            <person name="Arachchi H.M."/>
            <person name="Berlin A."/>
            <person name="Brown A."/>
            <person name="Chapman S.B."/>
            <person name="Chen Z."/>
            <person name="Dunbar C."/>
            <person name="Freedman E."/>
            <person name="Gearin G."/>
            <person name="Gellesch M."/>
            <person name="Goldberg J."/>
            <person name="Griggs A."/>
            <person name="Gujja S."/>
            <person name="Heilman E.R."/>
            <person name="Heiman D."/>
            <person name="Howarth C."/>
            <person name="Larson L."/>
            <person name="Lui A."/>
            <person name="MacDonald P.J."/>
            <person name="Mehta T."/>
            <person name="Montmayeur A."/>
            <person name="Murphy C."/>
            <person name="Neiman D."/>
            <person name="Pearson M."/>
            <person name="Priest M."/>
            <person name="Roberts A."/>
            <person name="Saif S."/>
            <person name="Shea T."/>
            <person name="Shenoy N."/>
            <person name="Sisk P."/>
            <person name="Stolte C."/>
            <person name="Sykes S."/>
            <person name="White J."/>
            <person name="Yandava C."/>
            <person name="Wortman J."/>
            <person name="Nusbaum C."/>
            <person name="Birren B."/>
        </authorList>
    </citation>
    <scope>NUCLEOTIDE SEQUENCE [LARGE SCALE GENOMIC DNA]</scope>
    <source>
        <strain evidence="2 3">WAL-19142</strain>
    </source>
</reference>
<dbReference type="EMBL" id="ADLK01000019">
    <property type="protein sequence ID" value="KMW20087.1"/>
    <property type="molecule type" value="Genomic_DNA"/>
</dbReference>
<evidence type="ECO:0008006" key="4">
    <source>
        <dbReference type="Google" id="ProtNLM"/>
    </source>
</evidence>
<evidence type="ECO:0000256" key="1">
    <source>
        <dbReference type="SAM" id="Phobius"/>
    </source>
</evidence>
<dbReference type="Pfam" id="PF19845">
    <property type="entry name" value="DUF6320"/>
    <property type="match status" value="1"/>
</dbReference>
<dbReference type="Proteomes" id="UP000037392">
    <property type="component" value="Unassembled WGS sequence"/>
</dbReference>
<feature type="transmembrane region" description="Helical" evidence="1">
    <location>
        <begin position="479"/>
        <end position="499"/>
    </location>
</feature>
<name>A0A0J9C4L3_9FIRM</name>
<dbReference type="InterPro" id="IPR046283">
    <property type="entry name" value="DUF6320"/>
</dbReference>
<proteinExistence type="predicted"/>
<protein>
    <recommendedName>
        <fullName evidence="4">Alcohol acetyltransferase</fullName>
    </recommendedName>
</protein>
<sequence length="651" mass="75037">MGYNIHVDGEPGEQRNLRLWQNVPEDGHLEKEGGRFMKKNPQGKRWHRLDNTGKIFPMIANENLSNVFRISVVLKHEIDPVLLQQALEDTLPRFKGFKVKLKRGFFWYYFEGNKRTPYIEKENTWPCRYIDPKSNQLYLFRVSYYQCRINLEVFHAVTDGMGATNFIRELTARYLDLRSGRQQELREEEQGPADKIEDSYLKNYREMPRTRYSSKPAYHLEGNYLPLGGESVIHGRVNIRDLKQACRARKVSVTKYLTASLIWSICQVYMDGKPGPQRIEVNLPINLRAFFGSDTSSNFFAVTGIYYGQPQGNGDFDSILASVCTQMDEKIVKEKLEQTISYNVSNEKKWYVRILPLCVKWLALGFIFKRNDRAHTITLSNIGPISMDEKYQEEIENFLLLIGVSKRQPAKCGICAYGDTVTITFTKVFDDDRLEDCFFQRLKEDGVPAELESNGLVKPLCWKGNYPVIEYDKNKWKKLVYLFYGVLAAMAIVLGLVNIATYDHLWWSGIAIPGIAYAGLTMRYSILRHANLGKTVMIETIGMQVLLVMIDWVLGYEGWSVNYAVPATILFADVAVVFLILVNRLNWQSYFMYQLAITIFSFIPLILWAAGLVTRPLMAVITVVLTVFILAMTIFLGDRGVKNELIRRFHL</sequence>
<dbReference type="SUPFAM" id="SSF52777">
    <property type="entry name" value="CoA-dependent acyltransferases"/>
    <property type="match status" value="1"/>
</dbReference>
<keyword evidence="1" id="KW-0472">Membrane</keyword>
<feature type="transmembrane region" description="Helical" evidence="1">
    <location>
        <begin position="590"/>
        <end position="611"/>
    </location>
</feature>
<feature type="transmembrane region" description="Helical" evidence="1">
    <location>
        <begin position="536"/>
        <end position="555"/>
    </location>
</feature>
<comment type="caution">
    <text evidence="2">The sequence shown here is derived from an EMBL/GenBank/DDBJ whole genome shotgun (WGS) entry which is preliminary data.</text>
</comment>
<feature type="transmembrane region" description="Helical" evidence="1">
    <location>
        <begin position="505"/>
        <end position="524"/>
    </location>
</feature>
<evidence type="ECO:0000313" key="2">
    <source>
        <dbReference type="EMBL" id="KMW20087.1"/>
    </source>
</evidence>
<keyword evidence="1" id="KW-0812">Transmembrane</keyword>